<feature type="transmembrane region" description="Helical" evidence="5">
    <location>
        <begin position="344"/>
        <end position="364"/>
    </location>
</feature>
<feature type="transmembrane region" description="Helical" evidence="5">
    <location>
        <begin position="376"/>
        <end position="405"/>
    </location>
</feature>
<feature type="non-terminal residue" evidence="7">
    <location>
        <position position="408"/>
    </location>
</feature>
<keyword evidence="4 5" id="KW-0472">Membrane</keyword>
<keyword evidence="2 5" id="KW-0812">Transmembrane</keyword>
<protein>
    <recommendedName>
        <fullName evidence="6">SLC26A/SulP transporter domain-containing protein</fullName>
    </recommendedName>
</protein>
<evidence type="ECO:0000259" key="6">
    <source>
        <dbReference type="Pfam" id="PF00916"/>
    </source>
</evidence>
<feature type="transmembrane region" description="Helical" evidence="5">
    <location>
        <begin position="203"/>
        <end position="227"/>
    </location>
</feature>
<accession>A0A381PZ24</accession>
<evidence type="ECO:0000256" key="3">
    <source>
        <dbReference type="ARBA" id="ARBA00022989"/>
    </source>
</evidence>
<feature type="transmembrane region" description="Helical" evidence="5">
    <location>
        <begin position="97"/>
        <end position="118"/>
    </location>
</feature>
<feature type="transmembrane region" description="Helical" evidence="5">
    <location>
        <begin position="130"/>
        <end position="154"/>
    </location>
</feature>
<gene>
    <name evidence="7" type="ORF">METZ01_LOCUS24113</name>
</gene>
<evidence type="ECO:0000256" key="4">
    <source>
        <dbReference type="ARBA" id="ARBA00023136"/>
    </source>
</evidence>
<dbReference type="GO" id="GO:0016020">
    <property type="term" value="C:membrane"/>
    <property type="evidence" value="ECO:0007669"/>
    <property type="project" value="UniProtKB-SubCell"/>
</dbReference>
<evidence type="ECO:0000256" key="5">
    <source>
        <dbReference type="SAM" id="Phobius"/>
    </source>
</evidence>
<feature type="transmembrane region" description="Helical" evidence="5">
    <location>
        <begin position="319"/>
        <end position="338"/>
    </location>
</feature>
<dbReference type="InterPro" id="IPR001902">
    <property type="entry name" value="SLC26A/SulP_fam"/>
</dbReference>
<keyword evidence="3 5" id="KW-1133">Transmembrane helix</keyword>
<feature type="transmembrane region" description="Helical" evidence="5">
    <location>
        <begin position="239"/>
        <end position="259"/>
    </location>
</feature>
<comment type="subcellular location">
    <subcellularLocation>
        <location evidence="1">Membrane</location>
        <topology evidence="1">Multi-pass membrane protein</topology>
    </subcellularLocation>
</comment>
<name>A0A381PZ24_9ZZZZ</name>
<dbReference type="Pfam" id="PF00916">
    <property type="entry name" value="Sulfate_transp"/>
    <property type="match status" value="1"/>
</dbReference>
<sequence>MSEQSSRPPLRPVMAKPQVGDVTAAIAVALLLIPQCLAYAELAGMPAHVGLIAASIPPIIAAPFGSSRFLQTGPVALTAIVTFGALSTIETPGTAEYVALGALMATMLGCFQIVFGAARWGRVAFLMTPAIVAGFTSGAALLIAASQLPAALGAQTDGQVMIRAVRALQAVETWELFAILLTAGTAGLVLFGRRRFGRRFPGVLIAVVVGVLIGRSGSYSAALVGAIPNKLPSIQLDLPWGSFGSIFLSALVISFVQFAEPSSIARRFAEQDGEHWDASRELSGQGIANLASGLFGAFPVSGSFSRSSLNRLSGGETRWVGVFVGVFVLAFVSVADVLETLPKSILAATVIIAVLPLFNFGTLFQLLKTSRRDGLLGIGTLMCTLVMAPRIHFAVIAAVSASLALGMA</sequence>
<proteinExistence type="predicted"/>
<reference evidence="7" key="1">
    <citation type="submission" date="2018-05" db="EMBL/GenBank/DDBJ databases">
        <authorList>
            <person name="Lanie J.A."/>
            <person name="Ng W.-L."/>
            <person name="Kazmierczak K.M."/>
            <person name="Andrzejewski T.M."/>
            <person name="Davidsen T.M."/>
            <person name="Wayne K.J."/>
            <person name="Tettelin H."/>
            <person name="Glass J.I."/>
            <person name="Rusch D."/>
            <person name="Podicherti R."/>
            <person name="Tsui H.-C.T."/>
            <person name="Winkler M.E."/>
        </authorList>
    </citation>
    <scope>NUCLEOTIDE SEQUENCE</scope>
</reference>
<evidence type="ECO:0000313" key="7">
    <source>
        <dbReference type="EMBL" id="SUZ71259.1"/>
    </source>
</evidence>
<evidence type="ECO:0000256" key="1">
    <source>
        <dbReference type="ARBA" id="ARBA00004141"/>
    </source>
</evidence>
<feature type="domain" description="SLC26A/SulP transporter" evidence="6">
    <location>
        <begin position="20"/>
        <end position="376"/>
    </location>
</feature>
<dbReference type="EMBL" id="UINC01001116">
    <property type="protein sequence ID" value="SUZ71259.1"/>
    <property type="molecule type" value="Genomic_DNA"/>
</dbReference>
<feature type="non-terminal residue" evidence="7">
    <location>
        <position position="1"/>
    </location>
</feature>
<dbReference type="GO" id="GO:0055085">
    <property type="term" value="P:transmembrane transport"/>
    <property type="evidence" value="ECO:0007669"/>
    <property type="project" value="InterPro"/>
</dbReference>
<feature type="transmembrane region" description="Helical" evidence="5">
    <location>
        <begin position="174"/>
        <end position="191"/>
    </location>
</feature>
<dbReference type="InterPro" id="IPR011547">
    <property type="entry name" value="SLC26A/SulP_dom"/>
</dbReference>
<dbReference type="PANTHER" id="PTHR11814">
    <property type="entry name" value="SULFATE TRANSPORTER"/>
    <property type="match status" value="1"/>
</dbReference>
<organism evidence="7">
    <name type="scientific">marine metagenome</name>
    <dbReference type="NCBI Taxonomy" id="408172"/>
    <lineage>
        <taxon>unclassified sequences</taxon>
        <taxon>metagenomes</taxon>
        <taxon>ecological metagenomes</taxon>
    </lineage>
</organism>
<evidence type="ECO:0000256" key="2">
    <source>
        <dbReference type="ARBA" id="ARBA00022692"/>
    </source>
</evidence>
<feature type="transmembrane region" description="Helical" evidence="5">
    <location>
        <begin position="48"/>
        <end position="65"/>
    </location>
</feature>
<dbReference type="AlphaFoldDB" id="A0A381PZ24"/>